<keyword evidence="3" id="KW-0547">Nucleotide-binding</keyword>
<evidence type="ECO:0000259" key="2">
    <source>
        <dbReference type="Pfam" id="PF20703"/>
    </source>
</evidence>
<dbReference type="eggNOG" id="COG0457">
    <property type="taxonomic scope" value="Bacteria"/>
</dbReference>
<gene>
    <name evidence="3" type="ordered locus">Nwat_1195</name>
</gene>
<keyword evidence="3" id="KW-0347">Helicase</keyword>
<dbReference type="RefSeq" id="WP_013220227.1">
    <property type="nucleotide sequence ID" value="NC_014315.1"/>
</dbReference>
<protein>
    <submittedName>
        <fullName evidence="3">Nucleic acid binding OB-fold tRNA/helicase-type</fullName>
    </submittedName>
</protein>
<evidence type="ECO:0000313" key="4">
    <source>
        <dbReference type="Proteomes" id="UP000000393"/>
    </source>
</evidence>
<dbReference type="HOGENOM" id="CLU_405342_0_0_6"/>
<dbReference type="SUPFAM" id="SSF48452">
    <property type="entry name" value="TPR-like"/>
    <property type="match status" value="1"/>
</dbReference>
<dbReference type="Proteomes" id="UP000000393">
    <property type="component" value="Chromosome"/>
</dbReference>
<dbReference type="InterPro" id="IPR049052">
    <property type="entry name" value="nSTAND1"/>
</dbReference>
<evidence type="ECO:0000313" key="3">
    <source>
        <dbReference type="EMBL" id="ADJ28127.1"/>
    </source>
</evidence>
<keyword evidence="3" id="KW-0378">Hydrolase</keyword>
<name>D8K5F0_NITWC</name>
<dbReference type="Pfam" id="PF20703">
    <property type="entry name" value="nSTAND1"/>
    <property type="match status" value="1"/>
</dbReference>
<accession>D8K5F0</accession>
<dbReference type="STRING" id="105559.Nwat_1195"/>
<evidence type="ECO:0000256" key="1">
    <source>
        <dbReference type="SAM" id="Coils"/>
    </source>
</evidence>
<dbReference type="SUPFAM" id="SSF52540">
    <property type="entry name" value="P-loop containing nucleoside triphosphate hydrolases"/>
    <property type="match status" value="1"/>
</dbReference>
<dbReference type="eggNOG" id="COG1672">
    <property type="taxonomic scope" value="Bacteria"/>
</dbReference>
<organism evidence="3 4">
    <name type="scientific">Nitrosococcus watsoni (strain C-113)</name>
    <dbReference type="NCBI Taxonomy" id="105559"/>
    <lineage>
        <taxon>Bacteria</taxon>
        <taxon>Pseudomonadati</taxon>
        <taxon>Pseudomonadota</taxon>
        <taxon>Gammaproteobacteria</taxon>
        <taxon>Chromatiales</taxon>
        <taxon>Chromatiaceae</taxon>
        <taxon>Nitrosococcus</taxon>
    </lineage>
</organism>
<dbReference type="EMBL" id="CP002086">
    <property type="protein sequence ID" value="ADJ28127.1"/>
    <property type="molecule type" value="Genomic_DNA"/>
</dbReference>
<dbReference type="InterPro" id="IPR027417">
    <property type="entry name" value="P-loop_NTPase"/>
</dbReference>
<keyword evidence="4" id="KW-1185">Reference proteome</keyword>
<feature type="coiled-coil region" evidence="1">
    <location>
        <begin position="539"/>
        <end position="599"/>
    </location>
</feature>
<dbReference type="InterPro" id="IPR011990">
    <property type="entry name" value="TPR-like_helical_dom_sf"/>
</dbReference>
<dbReference type="KEGG" id="nwa:Nwat_1195"/>
<dbReference type="GO" id="GO:0004386">
    <property type="term" value="F:helicase activity"/>
    <property type="evidence" value="ECO:0007669"/>
    <property type="project" value="UniProtKB-KW"/>
</dbReference>
<dbReference type="Gene3D" id="1.25.40.10">
    <property type="entry name" value="Tetratricopeptide repeat domain"/>
    <property type="match status" value="1"/>
</dbReference>
<keyword evidence="3" id="KW-0067">ATP-binding</keyword>
<keyword evidence="1" id="KW-0175">Coiled coil</keyword>
<feature type="domain" description="Novel STAND NTPase 1" evidence="2">
    <location>
        <begin position="24"/>
        <end position="421"/>
    </location>
</feature>
<dbReference type="AlphaFoldDB" id="D8K5F0"/>
<proteinExistence type="predicted"/>
<reference evidence="3 4" key="1">
    <citation type="submission" date="2010-06" db="EMBL/GenBank/DDBJ databases">
        <title>Complete sequence of chromosome of Nitrosococcus watsoni C-113.</title>
        <authorList>
            <consortium name="US DOE Joint Genome Institute"/>
            <person name="Lucas S."/>
            <person name="Copeland A."/>
            <person name="Lapidus A."/>
            <person name="Cheng J.-F."/>
            <person name="Bruce D."/>
            <person name="Goodwin L."/>
            <person name="Pitluck S."/>
            <person name="Malfatti S.A."/>
            <person name="Chain P.S.G."/>
            <person name="Land M."/>
            <person name="Hauser L."/>
            <person name="Kyrpides N."/>
            <person name="Ivanova N."/>
            <person name="Cambell M.A."/>
            <person name="Heidelberg J.F."/>
            <person name="Klotz M.G."/>
            <person name="Woyke T."/>
        </authorList>
    </citation>
    <scope>NUCLEOTIDE SEQUENCE [LARGE SCALE GENOMIC DNA]</scope>
    <source>
        <strain evidence="3 4">C-113</strain>
    </source>
</reference>
<sequence>MLFESRPASRKSPPIDLSERSAIKGLWSFTYEDADLFKRLGRTDSLRKCLDNVTHPDFRFGVLSGESGCGKTSFLQAGLWPGLESRGFRCLYVKLTERDPLAVIRQGLPQQTEIPQAPVNELDFPAILEATAGGEPASSDNKGVVLVLDQFEQFFVHQRYKADRQPFLEALAAWYRQSGHPVRLLISIRKDYVGYLYELQEAMGYSLGPNESFYLEKFEPREAASVLRVMAETEALGFDEGFAQELTAQELASPRDGLVSPVDLQILTWMIKAQKGAERKAFDRSTYQKLGGIEHLLERFLQQVLQARETEARRQAAVKVLLVLVDLESSTRAGVLTLSDLQCKLSGLLRAEEAKEAVHWLSRGDIRLVTARHQEKESGYELAHERLIPALRRLAGKTLSEADKANQLLDRRVNEWMGNQRAARYLLRWRELRLIQKQHPYLVWGTKRAQKEALIAKSRQRRNGGLAAVGMAAVIAVSLTTMYYSDRGQIWLMERDLRFLAQKTRDPALLKKSALAFFARNHVQKALEVVERIRCPQDKARALQALAEAAGQLEQSEQAVAWLKAAGEAATGIKDSGDKARALQALAEAALKLERSEQAVAWLKAAGEVATGIEDSGDKARTLQALAEAAAKAESWRLAREIADMIPSVDGRIQTFSQILMIWAEKEALPAAKKKAAS</sequence>